<evidence type="ECO:0000313" key="1">
    <source>
        <dbReference type="EMBL" id="QZE13476.1"/>
    </source>
</evidence>
<accession>A0AC61NDC4</accession>
<dbReference type="EMBL" id="CP081303">
    <property type="protein sequence ID" value="QZE13476.1"/>
    <property type="molecule type" value="Genomic_DNA"/>
</dbReference>
<keyword evidence="2" id="KW-1185">Reference proteome</keyword>
<dbReference type="Proteomes" id="UP000826212">
    <property type="component" value="Chromosome"/>
</dbReference>
<gene>
    <name evidence="1" type="ORF">K4L44_12910</name>
</gene>
<proteinExistence type="predicted"/>
<name>A0AC61NDC4_9BACT</name>
<sequence length="503" mass="58731">MKIPSKVRIYLGIAFLILSVGVLYLFFLRNSLYEKAKEEGRRFNIIGASENLELIKSYFVDYESVITYFANYPHRQQEFPSLLKTYVDTEPTVVDGWYTELTDDSELSGWAIDRKKDGHEFYTIGPYLKNDSYYMDLGILSSDKDGPFILGITIDLYHFHDKVTKLDIHSSNYIEIVDPYGRYIYHPDIPFIGKKAETINDKNLLNKSGIEISEALRVGFSEYLQINVIRACREMSIGGHRWLLIGNTPELNYTEFIATIERILLWVLLIFVVCILSIVLISWYFSDREHRLRLRAEESLYQVKISEERRRKEMAVMELQLLKIGLDPHFIFNSLSSLIVLIPRNSDDACLFAKRLSNLFRFQLSTQMKELVSLESELSFTQDYFAIQKLRFGDRIAFEINFSDSSHLEDLKIPPGSLQLLVENALKHNIATKKEPLRIKIFERDEYIIVQNNLNLRTSETFSSNLGQRLMILRIKDFTDSPCRFYISDNFYLSEIPIVFNRS</sequence>
<organism evidence="1 2">
    <name type="scientific">Halosquirtibacter laminarini</name>
    <dbReference type="NCBI Taxonomy" id="3374600"/>
    <lineage>
        <taxon>Bacteria</taxon>
        <taxon>Pseudomonadati</taxon>
        <taxon>Bacteroidota</taxon>
        <taxon>Bacteroidia</taxon>
        <taxon>Marinilabiliales</taxon>
        <taxon>Prolixibacteraceae</taxon>
        <taxon>Halosquirtibacter</taxon>
    </lineage>
</organism>
<keyword evidence="1" id="KW-0808">Transferase</keyword>
<evidence type="ECO:0000313" key="2">
    <source>
        <dbReference type="Proteomes" id="UP000826212"/>
    </source>
</evidence>
<keyword evidence="1" id="KW-0418">Kinase</keyword>
<reference evidence="1" key="1">
    <citation type="submission" date="2021-08" db="EMBL/GenBank/DDBJ databases">
        <title>Novel anaerobic bacterium isolated from sea squirt in East Sea, Republic of Korea.</title>
        <authorList>
            <person name="Nguyen T.H."/>
            <person name="Li Z."/>
            <person name="Lee Y.-J."/>
            <person name="Ko J."/>
            <person name="Kim S.-G."/>
        </authorList>
    </citation>
    <scope>NUCLEOTIDE SEQUENCE</scope>
    <source>
        <strain evidence="1">KCTC 25031</strain>
    </source>
</reference>
<protein>
    <submittedName>
        <fullName evidence="1">Histidine kinase</fullName>
    </submittedName>
</protein>